<dbReference type="EMBL" id="LSNE01000009">
    <property type="protein sequence ID" value="KXI27972.1"/>
    <property type="molecule type" value="Genomic_DNA"/>
</dbReference>
<dbReference type="PANTHER" id="PTHR38605">
    <property type="entry name" value="ATPASE-RELATED"/>
    <property type="match status" value="1"/>
</dbReference>
<protein>
    <submittedName>
        <fullName evidence="1">ATPase</fullName>
    </submittedName>
</protein>
<evidence type="ECO:0000313" key="2">
    <source>
        <dbReference type="Proteomes" id="UP000070299"/>
    </source>
</evidence>
<dbReference type="Proteomes" id="UP000070299">
    <property type="component" value="Unassembled WGS sequence"/>
</dbReference>
<reference evidence="2" key="1">
    <citation type="submission" date="2016-02" db="EMBL/GenBank/DDBJ databases">
        <authorList>
            <person name="Schultz-Johansen M."/>
            <person name="Glaring M.A."/>
            <person name="Bech P.K."/>
            <person name="Stougaard P."/>
        </authorList>
    </citation>
    <scope>NUCLEOTIDE SEQUENCE [LARGE SCALE GENOMIC DNA]</scope>
    <source>
        <strain evidence="2">S66</strain>
    </source>
</reference>
<comment type="caution">
    <text evidence="1">The sequence shown here is derived from an EMBL/GenBank/DDBJ whole genome shotgun (WGS) entry which is preliminary data.</text>
</comment>
<sequence>MATANSVQFITKLTQKTKLAGARLADKHINLAVTGLSQSGKTAFITSLMNQLLEVNENAQLPFFSTHREARIIGVKRSAQMDVTTSRFAYEDAIEGLSKYPASWPQSTRGISQVRLLIRYKKKSGIGKWLSEDGCLTLDITDYPGEWLLDLPLLDMDFSTWCEHSAKEMRETKRLELSNQVRTQIDKLDLNGPSDESLLQKIAENYADYLKQCQLAGFQLLQPGRFLLPGELAGAPVLHFFPVSQSQLNMQNVDLNKLHKGSNIALLVERFEQYKQRVIQPFYQQHFKRFDRQIILVDCLGALNRGYHSYHDLQKALTWLMGSFAYGSSNILKRLFKPKIDKLIFAASKADHITPDQQSNLVKLLDSMLRDARKQLQFEGVVTESTLIAAIKASKHGRTKIDGEDIAVVQGVTADGQNLTLFPGEVPMQCPLPQFWDKQKFAFPQFAAPQLKAGDALPHIRMDQVIDFMLADKLQ</sequence>
<evidence type="ECO:0000313" key="1">
    <source>
        <dbReference type="EMBL" id="KXI27972.1"/>
    </source>
</evidence>
<dbReference type="InterPro" id="IPR007413">
    <property type="entry name" value="YcjX-like"/>
</dbReference>
<organism evidence="1 2">
    <name type="scientific">Paraglaciecola hydrolytica</name>
    <dbReference type="NCBI Taxonomy" id="1799789"/>
    <lineage>
        <taxon>Bacteria</taxon>
        <taxon>Pseudomonadati</taxon>
        <taxon>Pseudomonadota</taxon>
        <taxon>Gammaproteobacteria</taxon>
        <taxon>Alteromonadales</taxon>
        <taxon>Alteromonadaceae</taxon>
        <taxon>Paraglaciecola</taxon>
    </lineage>
</organism>
<accession>A0A148KNT9</accession>
<dbReference type="STRING" id="1799789.AX660_20960"/>
<name>A0A148KNT9_9ALTE</name>
<dbReference type="OrthoDB" id="9777645at2"/>
<proteinExistence type="predicted"/>
<dbReference type="PIRSF" id="PIRSF019381">
    <property type="entry name" value="YcjX"/>
    <property type="match status" value="1"/>
</dbReference>
<dbReference type="AlphaFoldDB" id="A0A148KNT9"/>
<dbReference type="RefSeq" id="WP_068379866.1">
    <property type="nucleotide sequence ID" value="NZ_LSNE01000009.1"/>
</dbReference>
<dbReference type="PANTHER" id="PTHR38605:SF1">
    <property type="entry name" value="ATPASE"/>
    <property type="match status" value="1"/>
</dbReference>
<dbReference type="Pfam" id="PF04317">
    <property type="entry name" value="DUF463"/>
    <property type="match status" value="1"/>
</dbReference>
<keyword evidence="2" id="KW-1185">Reference proteome</keyword>
<gene>
    <name evidence="1" type="ORF">AX660_20960</name>
</gene>